<sequence>MLRRRGRRRAGAAVALAAVISALCAAVAAPAGAADIREDQRWVLEALNAPEAWKVTKGAGVTVALVDDGVDDRVAELRGKVVSGPSMGSIAEGGRESATGEHGTAMASLIAGAGKGDGGLLGIAPEARILSLPLKFTEDEEGDAIPPESDQRTRRDSPVARAIRYAVDHGAQVISMSLGAYGPNRAEREAVSHALSKGVVLIAAAGNGGESEYATANATSFWNFPAGYSGVIGVGASDREGRPAPFSSGNLSVLVSAPGVEVPVVTPGGEYDLSDGTSSATALVAGAATLIKAKYPDIPPHLVARALSSTARFATKAGYDEHIGFGVVDAAAALDRAGELLSAAAPVPVAEGRRFGGGPLPEGPDRPGPDPFRLWLYGTGLIVGVLTFTGTVVVLTRKTGSGSRL</sequence>
<keyword evidence="7" id="KW-0732">Signal</keyword>
<dbReference type="Proteomes" id="UP000616724">
    <property type="component" value="Unassembled WGS sequence"/>
</dbReference>
<organism evidence="9 10">
    <name type="scientific">Planobispora longispora</name>
    <dbReference type="NCBI Taxonomy" id="28887"/>
    <lineage>
        <taxon>Bacteria</taxon>
        <taxon>Bacillati</taxon>
        <taxon>Actinomycetota</taxon>
        <taxon>Actinomycetes</taxon>
        <taxon>Streptosporangiales</taxon>
        <taxon>Streptosporangiaceae</taxon>
        <taxon>Planobispora</taxon>
    </lineage>
</organism>
<comment type="similarity">
    <text evidence="1 5">Belongs to the peptidase S8 family.</text>
</comment>
<keyword evidence="6" id="KW-0472">Membrane</keyword>
<dbReference type="PANTHER" id="PTHR43806">
    <property type="entry name" value="PEPTIDASE S8"/>
    <property type="match status" value="1"/>
</dbReference>
<feature type="active site" description="Charge relay system" evidence="5">
    <location>
        <position position="278"/>
    </location>
</feature>
<feature type="active site" description="Charge relay system" evidence="5">
    <location>
        <position position="67"/>
    </location>
</feature>
<feature type="transmembrane region" description="Helical" evidence="6">
    <location>
        <begin position="374"/>
        <end position="395"/>
    </location>
</feature>
<evidence type="ECO:0000256" key="4">
    <source>
        <dbReference type="ARBA" id="ARBA00022825"/>
    </source>
</evidence>
<evidence type="ECO:0000256" key="5">
    <source>
        <dbReference type="PROSITE-ProRule" id="PRU01240"/>
    </source>
</evidence>
<keyword evidence="10" id="KW-1185">Reference proteome</keyword>
<evidence type="ECO:0000256" key="2">
    <source>
        <dbReference type="ARBA" id="ARBA00022670"/>
    </source>
</evidence>
<feature type="active site" description="Charge relay system" evidence="5">
    <location>
        <position position="102"/>
    </location>
</feature>
<dbReference type="GO" id="GO:0006508">
    <property type="term" value="P:proteolysis"/>
    <property type="evidence" value="ECO:0007669"/>
    <property type="project" value="UniProtKB-KW"/>
</dbReference>
<dbReference type="Gene3D" id="3.40.50.200">
    <property type="entry name" value="Peptidase S8/S53 domain"/>
    <property type="match status" value="1"/>
</dbReference>
<comment type="caution">
    <text evidence="9">The sequence shown here is derived from an EMBL/GenBank/DDBJ whole genome shotgun (WGS) entry which is preliminary data.</text>
</comment>
<dbReference type="InterPro" id="IPR050131">
    <property type="entry name" value="Peptidase_S8_subtilisin-like"/>
</dbReference>
<reference evidence="9 10" key="1">
    <citation type="submission" date="2021-01" db="EMBL/GenBank/DDBJ databases">
        <title>Whole genome shotgun sequence of Planobispora longispora NBRC 13918.</title>
        <authorList>
            <person name="Komaki H."/>
            <person name="Tamura T."/>
        </authorList>
    </citation>
    <scope>NUCLEOTIDE SEQUENCE [LARGE SCALE GENOMIC DNA]</scope>
    <source>
        <strain evidence="9 10">NBRC 13918</strain>
    </source>
</reference>
<dbReference type="RefSeq" id="WP_203892010.1">
    <property type="nucleotide sequence ID" value="NZ_BOOH01000030.1"/>
</dbReference>
<evidence type="ECO:0000313" key="9">
    <source>
        <dbReference type="EMBL" id="GIH77438.1"/>
    </source>
</evidence>
<evidence type="ECO:0000256" key="1">
    <source>
        <dbReference type="ARBA" id="ARBA00011073"/>
    </source>
</evidence>
<feature type="chain" id="PRO_5035242139" evidence="7">
    <location>
        <begin position="34"/>
        <end position="405"/>
    </location>
</feature>
<dbReference type="InterPro" id="IPR000209">
    <property type="entry name" value="Peptidase_S8/S53_dom"/>
</dbReference>
<dbReference type="SUPFAM" id="SSF52743">
    <property type="entry name" value="Subtilisin-like"/>
    <property type="match status" value="1"/>
</dbReference>
<dbReference type="InterPro" id="IPR015500">
    <property type="entry name" value="Peptidase_S8_subtilisin-rel"/>
</dbReference>
<proteinExistence type="inferred from homology"/>
<keyword evidence="6" id="KW-1133">Transmembrane helix</keyword>
<evidence type="ECO:0000259" key="8">
    <source>
        <dbReference type="Pfam" id="PF00082"/>
    </source>
</evidence>
<keyword evidence="3 5" id="KW-0378">Hydrolase</keyword>
<gene>
    <name evidence="9" type="ORF">Plo01_38670</name>
</gene>
<keyword evidence="6" id="KW-0812">Transmembrane</keyword>
<evidence type="ECO:0000313" key="10">
    <source>
        <dbReference type="Proteomes" id="UP000616724"/>
    </source>
</evidence>
<dbReference type="AlphaFoldDB" id="A0A8J3RM09"/>
<dbReference type="Pfam" id="PF00082">
    <property type="entry name" value="Peptidase_S8"/>
    <property type="match status" value="1"/>
</dbReference>
<dbReference type="PROSITE" id="PS51892">
    <property type="entry name" value="SUBTILASE"/>
    <property type="match status" value="1"/>
</dbReference>
<name>A0A8J3RM09_9ACTN</name>
<evidence type="ECO:0000256" key="3">
    <source>
        <dbReference type="ARBA" id="ARBA00022801"/>
    </source>
</evidence>
<feature type="signal peptide" evidence="7">
    <location>
        <begin position="1"/>
        <end position="33"/>
    </location>
</feature>
<evidence type="ECO:0000256" key="7">
    <source>
        <dbReference type="SAM" id="SignalP"/>
    </source>
</evidence>
<accession>A0A8J3RM09</accession>
<dbReference type="GO" id="GO:0004252">
    <property type="term" value="F:serine-type endopeptidase activity"/>
    <property type="evidence" value="ECO:0007669"/>
    <property type="project" value="UniProtKB-UniRule"/>
</dbReference>
<dbReference type="PANTHER" id="PTHR43806:SF11">
    <property type="entry name" value="CEREVISIN-RELATED"/>
    <property type="match status" value="1"/>
</dbReference>
<dbReference type="EMBL" id="BOOH01000030">
    <property type="protein sequence ID" value="GIH77438.1"/>
    <property type="molecule type" value="Genomic_DNA"/>
</dbReference>
<dbReference type="PRINTS" id="PR00723">
    <property type="entry name" value="SUBTILISIN"/>
</dbReference>
<dbReference type="InterPro" id="IPR036852">
    <property type="entry name" value="Peptidase_S8/S53_dom_sf"/>
</dbReference>
<feature type="domain" description="Peptidase S8/S53" evidence="8">
    <location>
        <begin position="58"/>
        <end position="326"/>
    </location>
</feature>
<keyword evidence="4 5" id="KW-0720">Serine protease</keyword>
<protein>
    <submittedName>
        <fullName evidence="9">Type VII secretion-associated serine protease</fullName>
    </submittedName>
</protein>
<keyword evidence="2 5" id="KW-0645">Protease</keyword>
<evidence type="ECO:0000256" key="6">
    <source>
        <dbReference type="SAM" id="Phobius"/>
    </source>
</evidence>